<proteinExistence type="predicted"/>
<dbReference type="Proteomes" id="UP000824259">
    <property type="component" value="Unassembled WGS sequence"/>
</dbReference>
<comment type="caution">
    <text evidence="1">The sequence shown here is derived from an EMBL/GenBank/DDBJ whole genome shotgun (WGS) entry which is preliminary data.</text>
</comment>
<evidence type="ECO:0000313" key="2">
    <source>
        <dbReference type="Proteomes" id="UP000824259"/>
    </source>
</evidence>
<accession>A0A9D2L3Q0</accession>
<reference evidence="1" key="1">
    <citation type="journal article" date="2021" name="PeerJ">
        <title>Extensive microbial diversity within the chicken gut microbiome revealed by metagenomics and culture.</title>
        <authorList>
            <person name="Gilroy R."/>
            <person name="Ravi A."/>
            <person name="Getino M."/>
            <person name="Pursley I."/>
            <person name="Horton D.L."/>
            <person name="Alikhan N.F."/>
            <person name="Baker D."/>
            <person name="Gharbi K."/>
            <person name="Hall N."/>
            <person name="Watson M."/>
            <person name="Adriaenssens E.M."/>
            <person name="Foster-Nyarko E."/>
            <person name="Jarju S."/>
            <person name="Secka A."/>
            <person name="Antonio M."/>
            <person name="Oren A."/>
            <person name="Chaudhuri R.R."/>
            <person name="La Ragione R."/>
            <person name="Hildebrand F."/>
            <person name="Pallen M.J."/>
        </authorList>
    </citation>
    <scope>NUCLEOTIDE SEQUENCE</scope>
    <source>
        <strain evidence="1">CHK169-11906</strain>
    </source>
</reference>
<organism evidence="1 2">
    <name type="scientific">Candidatus Alistipes avicola</name>
    <dbReference type="NCBI Taxonomy" id="2838432"/>
    <lineage>
        <taxon>Bacteria</taxon>
        <taxon>Pseudomonadati</taxon>
        <taxon>Bacteroidota</taxon>
        <taxon>Bacteroidia</taxon>
        <taxon>Bacteroidales</taxon>
        <taxon>Rikenellaceae</taxon>
        <taxon>Alistipes</taxon>
    </lineage>
</organism>
<dbReference type="EMBL" id="DWYR01000003">
    <property type="protein sequence ID" value="HJA98109.1"/>
    <property type="molecule type" value="Genomic_DNA"/>
</dbReference>
<evidence type="ECO:0000313" key="1">
    <source>
        <dbReference type="EMBL" id="HJA98109.1"/>
    </source>
</evidence>
<reference evidence="1" key="2">
    <citation type="submission" date="2021-04" db="EMBL/GenBank/DDBJ databases">
        <authorList>
            <person name="Gilroy R."/>
        </authorList>
    </citation>
    <scope>NUCLEOTIDE SEQUENCE</scope>
    <source>
        <strain evidence="1">CHK169-11906</strain>
    </source>
</reference>
<sequence length="136" mass="15311">MGKDRKFTVEIRSRSDQWWRYNAAMMCGAFDQSGNRVGFSSVESRVADMGEELKMPPAGVDMQRKLSLETVPCDRIVLYIYVIPHTLPRDNEIGGHPPFPLQVKVAYGGEAVLDREYAINQWGGASIELKVVRPPL</sequence>
<dbReference type="AlphaFoldDB" id="A0A9D2L3Q0"/>
<name>A0A9D2L3Q0_9BACT</name>
<gene>
    <name evidence="1" type="ORF">H9779_00700</name>
</gene>
<protein>
    <submittedName>
        <fullName evidence="1">Uncharacterized protein</fullName>
    </submittedName>
</protein>